<keyword evidence="2" id="KW-0812">Transmembrane</keyword>
<feature type="coiled-coil region" evidence="1">
    <location>
        <begin position="388"/>
        <end position="422"/>
    </location>
</feature>
<proteinExistence type="predicted"/>
<dbReference type="PRINTS" id="PR00038">
    <property type="entry name" value="HTHLUXR"/>
</dbReference>
<name>A0A173SNG3_9FIRM</name>
<evidence type="ECO:0000313" key="5">
    <source>
        <dbReference type="Proteomes" id="UP000095649"/>
    </source>
</evidence>
<dbReference type="Gene3D" id="1.10.10.10">
    <property type="entry name" value="Winged helix-like DNA-binding domain superfamily/Winged helix DNA-binding domain"/>
    <property type="match status" value="1"/>
</dbReference>
<dbReference type="Proteomes" id="UP000095649">
    <property type="component" value="Unassembled WGS sequence"/>
</dbReference>
<dbReference type="SUPFAM" id="SSF46894">
    <property type="entry name" value="C-terminal effector domain of the bipartite response regulators"/>
    <property type="match status" value="1"/>
</dbReference>
<feature type="transmembrane region" description="Helical" evidence="2">
    <location>
        <begin position="20"/>
        <end position="45"/>
    </location>
</feature>
<keyword evidence="2" id="KW-0472">Membrane</keyword>
<dbReference type="RefSeq" id="WP_055185712.1">
    <property type="nucleotide sequence ID" value="NZ_CYXN01000006.1"/>
</dbReference>
<dbReference type="PROSITE" id="PS50043">
    <property type="entry name" value="HTH_LUXR_2"/>
    <property type="match status" value="1"/>
</dbReference>
<feature type="domain" description="HTH luxR-type" evidence="3">
    <location>
        <begin position="435"/>
        <end position="500"/>
    </location>
</feature>
<accession>A0A173SNG3</accession>
<dbReference type="AlphaFoldDB" id="A0A173SNG3"/>
<dbReference type="Pfam" id="PF00196">
    <property type="entry name" value="GerE"/>
    <property type="match status" value="1"/>
</dbReference>
<keyword evidence="1" id="KW-0175">Coiled coil</keyword>
<gene>
    <name evidence="4" type="ORF">ERS852582_01132</name>
</gene>
<dbReference type="SMART" id="SM00421">
    <property type="entry name" value="HTH_LUXR"/>
    <property type="match status" value="1"/>
</dbReference>
<protein>
    <submittedName>
        <fullName evidence="4">ATP-dependent transcriptional regulator</fullName>
    </submittedName>
</protein>
<dbReference type="CDD" id="cd06170">
    <property type="entry name" value="LuxR_C_like"/>
    <property type="match status" value="1"/>
</dbReference>
<organism evidence="4 5">
    <name type="scientific">Faecalibacterium prausnitzii</name>
    <dbReference type="NCBI Taxonomy" id="853"/>
    <lineage>
        <taxon>Bacteria</taxon>
        <taxon>Bacillati</taxon>
        <taxon>Bacillota</taxon>
        <taxon>Clostridia</taxon>
        <taxon>Eubacteriales</taxon>
        <taxon>Oscillospiraceae</taxon>
        <taxon>Faecalibacterium</taxon>
    </lineage>
</organism>
<dbReference type="InterPro" id="IPR036388">
    <property type="entry name" value="WH-like_DNA-bd_sf"/>
</dbReference>
<feature type="transmembrane region" description="Helical" evidence="2">
    <location>
        <begin position="359"/>
        <end position="379"/>
    </location>
</feature>
<evidence type="ECO:0000256" key="2">
    <source>
        <dbReference type="SAM" id="Phobius"/>
    </source>
</evidence>
<dbReference type="InterPro" id="IPR016032">
    <property type="entry name" value="Sig_transdc_resp-reg_C-effctor"/>
</dbReference>
<evidence type="ECO:0000256" key="1">
    <source>
        <dbReference type="SAM" id="Coils"/>
    </source>
</evidence>
<dbReference type="InterPro" id="IPR000792">
    <property type="entry name" value="Tscrpt_reg_LuxR_C"/>
</dbReference>
<dbReference type="GO" id="GO:0003677">
    <property type="term" value="F:DNA binding"/>
    <property type="evidence" value="ECO:0007669"/>
    <property type="project" value="InterPro"/>
</dbReference>
<sequence>MHFVDRHREKIRQSPMSSRLLWACLLLVVLLVLTFGAALFLFASLHNTKKDISRSLQIQFSVFQNDMERYFEQLAVMGVNLSEDMSAEVDKELALRQMSFAQLNDSPEVLNALEEKMLEPLCRCLRQTGCSGAFVLLDATVNTRMEGAEHSRAGLYVQKSGADTPTVPLLLYRGSAEVGKTHSVMPHRKWRMEFQTDQFPNYNRWMTPGSAPLYQSYTLTERFELPGTSEEVQLFLLPLRGRDGTMYGLCGFEISESYFKQNFAQPTGFDRLSCLLAPAGDGLAADAALSSGTTGGYYHAPRSTLVLRSMGGGLTQLTGPDSAYAGISQLCRLSESQSYRLAVCIPMADYRRLVFSGNLQMLLIGLFIAFFVVFCCMNFHRRILSPAFRQFEEDRRESRRRMDELQLERQQMQTELSRLADVCRNESVPDAFQTFVAGIPTLTKTERRIFDGYAAGLRTREIVEQLDIKDSTLRFHNKNIYEKLGVSSLKQLQQFVAILNSGSGNAPDESDPKKAR</sequence>
<dbReference type="OrthoDB" id="9789465at2"/>
<dbReference type="GO" id="GO:0006355">
    <property type="term" value="P:regulation of DNA-templated transcription"/>
    <property type="evidence" value="ECO:0007669"/>
    <property type="project" value="InterPro"/>
</dbReference>
<reference evidence="4 5" key="1">
    <citation type="submission" date="2015-09" db="EMBL/GenBank/DDBJ databases">
        <authorList>
            <consortium name="Pathogen Informatics"/>
        </authorList>
    </citation>
    <scope>NUCLEOTIDE SEQUENCE [LARGE SCALE GENOMIC DNA]</scope>
    <source>
        <strain evidence="4 5">2789STDY5834970</strain>
    </source>
</reference>
<evidence type="ECO:0000313" key="4">
    <source>
        <dbReference type="EMBL" id="CUM91911.1"/>
    </source>
</evidence>
<keyword evidence="2" id="KW-1133">Transmembrane helix</keyword>
<evidence type="ECO:0000259" key="3">
    <source>
        <dbReference type="PROSITE" id="PS50043"/>
    </source>
</evidence>
<dbReference type="EMBL" id="CYXN01000006">
    <property type="protein sequence ID" value="CUM91911.1"/>
    <property type="molecule type" value="Genomic_DNA"/>
</dbReference>